<feature type="transmembrane region" description="Helical" evidence="1">
    <location>
        <begin position="146"/>
        <end position="163"/>
    </location>
</feature>
<feature type="domain" description="DUF2157" evidence="2">
    <location>
        <begin position="12"/>
        <end position="147"/>
    </location>
</feature>
<feature type="transmembrane region" description="Helical" evidence="1">
    <location>
        <begin position="37"/>
        <end position="61"/>
    </location>
</feature>
<comment type="caution">
    <text evidence="3">The sequence shown here is derived from an EMBL/GenBank/DDBJ whole genome shotgun (WGS) entry which is preliminary data.</text>
</comment>
<dbReference type="EMBL" id="JXAK01000056">
    <property type="protein sequence ID" value="KIL38629.1"/>
    <property type="molecule type" value="Genomic_DNA"/>
</dbReference>
<feature type="transmembrane region" description="Helical" evidence="1">
    <location>
        <begin position="96"/>
        <end position="119"/>
    </location>
</feature>
<keyword evidence="1" id="KW-0812">Transmembrane</keyword>
<feature type="transmembrane region" description="Helical" evidence="1">
    <location>
        <begin position="125"/>
        <end position="141"/>
    </location>
</feature>
<evidence type="ECO:0000256" key="1">
    <source>
        <dbReference type="SAM" id="Phobius"/>
    </source>
</evidence>
<organism evidence="3 4">
    <name type="scientific">Gordoniibacillus kamchatkensis</name>
    <dbReference type="NCBI Taxonomy" id="1590651"/>
    <lineage>
        <taxon>Bacteria</taxon>
        <taxon>Bacillati</taxon>
        <taxon>Bacillota</taxon>
        <taxon>Bacilli</taxon>
        <taxon>Bacillales</taxon>
        <taxon>Paenibacillaceae</taxon>
        <taxon>Gordoniibacillus</taxon>
    </lineage>
</organism>
<evidence type="ECO:0000313" key="3">
    <source>
        <dbReference type="EMBL" id="KIL38629.1"/>
    </source>
</evidence>
<feature type="transmembrane region" description="Helical" evidence="1">
    <location>
        <begin position="348"/>
        <end position="368"/>
    </location>
</feature>
<dbReference type="InterPro" id="IPR018677">
    <property type="entry name" value="DUF2157"/>
</dbReference>
<feature type="transmembrane region" description="Helical" evidence="1">
    <location>
        <begin position="67"/>
        <end position="84"/>
    </location>
</feature>
<name>A0ABR5AC76_9BACL</name>
<feature type="transmembrane region" description="Helical" evidence="1">
    <location>
        <begin position="273"/>
        <end position="294"/>
    </location>
</feature>
<proteinExistence type="predicted"/>
<keyword evidence="1" id="KW-1133">Transmembrane helix</keyword>
<feature type="transmembrane region" description="Helical" evidence="1">
    <location>
        <begin position="169"/>
        <end position="186"/>
    </location>
</feature>
<gene>
    <name evidence="3" type="ORF">SD70_25415</name>
</gene>
<evidence type="ECO:0000259" key="2">
    <source>
        <dbReference type="Pfam" id="PF09925"/>
    </source>
</evidence>
<keyword evidence="4" id="KW-1185">Reference proteome</keyword>
<dbReference type="Proteomes" id="UP000031967">
    <property type="component" value="Unassembled WGS sequence"/>
</dbReference>
<dbReference type="RefSeq" id="WP_041050844.1">
    <property type="nucleotide sequence ID" value="NZ_JXAK01000056.1"/>
</dbReference>
<feature type="transmembrane region" description="Helical" evidence="1">
    <location>
        <begin position="374"/>
        <end position="391"/>
    </location>
</feature>
<sequence>MSRHFVQTEGRRWVEQGIITPEQHQQIMELYGEKKRAAGLLPLLGGLLVGLGILSFTAANWQGMPQLMRLLLLIAVMAGCYGAGEALSKKGHSKTGIAFIGLGLLSFGAGIVLTAQMFHLEAYDATSWIVWGCAGLLSTFLYRSRFLFTISAALFTAAQLYSVTEFHQFSYAAFAIGLVGLGGYVWRRQDSYQVWQFSLSFIAQSVMLVAVHDWKFLWTAVPVMALYTLGDALPNRKAFHPLQTAVLAAVFLFDWFVVLFMGKGDFLAVRHDWLPAAAPFLAVMALLLLASVVLKLRSGRGITAIEWLLVPVLLYVGHAVDAIYVIVLFVFSLYVLWRGYAEEWRLKINLGTVLFLIGTMTAYGKLTWDFMDKSLFFVVGGALLLAVGWLLNRRKREFFRNGKEGTDHAR</sequence>
<accession>A0ABR5AC76</accession>
<feature type="transmembrane region" description="Helical" evidence="1">
    <location>
        <begin position="238"/>
        <end position="261"/>
    </location>
</feature>
<evidence type="ECO:0000313" key="4">
    <source>
        <dbReference type="Proteomes" id="UP000031967"/>
    </source>
</evidence>
<reference evidence="3 4" key="1">
    <citation type="submission" date="2014-12" db="EMBL/GenBank/DDBJ databases">
        <title>Draft genome sequence of Paenibacillus kamchatkensis strain B-2647.</title>
        <authorList>
            <person name="Karlyshev A.V."/>
            <person name="Kudryashova E.B."/>
        </authorList>
    </citation>
    <scope>NUCLEOTIDE SEQUENCE [LARGE SCALE GENOMIC DNA]</scope>
    <source>
        <strain evidence="3 4">VKM B-2647</strain>
    </source>
</reference>
<feature type="transmembrane region" description="Helical" evidence="1">
    <location>
        <begin position="198"/>
        <end position="218"/>
    </location>
</feature>
<dbReference type="Pfam" id="PF09925">
    <property type="entry name" value="DUF2157"/>
    <property type="match status" value="1"/>
</dbReference>
<protein>
    <recommendedName>
        <fullName evidence="2">DUF2157 domain-containing protein</fullName>
    </recommendedName>
</protein>
<feature type="transmembrane region" description="Helical" evidence="1">
    <location>
        <begin position="314"/>
        <end position="336"/>
    </location>
</feature>
<keyword evidence="1" id="KW-0472">Membrane</keyword>